<name>A0A4D7AVY9_9HYPH</name>
<keyword evidence="1" id="KW-0472">Membrane</keyword>
<dbReference type="Proteomes" id="UP000298781">
    <property type="component" value="Chromosome"/>
</dbReference>
<organism evidence="2 3">
    <name type="scientific">Phreatobacter stygius</name>
    <dbReference type="NCBI Taxonomy" id="1940610"/>
    <lineage>
        <taxon>Bacteria</taxon>
        <taxon>Pseudomonadati</taxon>
        <taxon>Pseudomonadota</taxon>
        <taxon>Alphaproteobacteria</taxon>
        <taxon>Hyphomicrobiales</taxon>
        <taxon>Phreatobacteraceae</taxon>
        <taxon>Phreatobacter</taxon>
    </lineage>
</organism>
<dbReference type="OrthoDB" id="7992585at2"/>
<keyword evidence="1" id="KW-1133">Transmembrane helix</keyword>
<dbReference type="EMBL" id="CP039690">
    <property type="protein sequence ID" value="QCI65844.1"/>
    <property type="molecule type" value="Genomic_DNA"/>
</dbReference>
<reference evidence="2 3" key="1">
    <citation type="submission" date="2019-04" db="EMBL/GenBank/DDBJ databases">
        <title>Phreatobacter aquaticus sp. nov.</title>
        <authorList>
            <person name="Choi A."/>
        </authorList>
    </citation>
    <scope>NUCLEOTIDE SEQUENCE [LARGE SCALE GENOMIC DNA]</scope>
    <source>
        <strain evidence="2 3">KCTC 52518</strain>
    </source>
</reference>
<sequence length="208" mass="22769">MDGIDGADELAIPGAMDGLAKTTTPTEIVQLPIEAKMAPQAPLVALFLVAFGGLMAGGAISRFPKLPAADYLFVLLGCVSFIVGLSGLIDNRQKGSVVSITRAGLLDRRFSDLWIPWSEIETVNFRHGQMGVLQRVEIGLRTPHWRNPLWFRLEGLVSWRAVTRFGIGLRYFDREPHVVGHSIAVLAKQAGALVGAPLSTVQDWEQRR</sequence>
<accession>A0A4D7AVY9</accession>
<evidence type="ECO:0000256" key="1">
    <source>
        <dbReference type="SAM" id="Phobius"/>
    </source>
</evidence>
<keyword evidence="3" id="KW-1185">Reference proteome</keyword>
<protein>
    <submittedName>
        <fullName evidence="2">Uncharacterized protein</fullName>
    </submittedName>
</protein>
<gene>
    <name evidence="2" type="ORF">E8M01_17480</name>
</gene>
<dbReference type="KEGG" id="pstg:E8M01_17480"/>
<proteinExistence type="predicted"/>
<dbReference type="RefSeq" id="WP_136961290.1">
    <property type="nucleotide sequence ID" value="NZ_CP039690.1"/>
</dbReference>
<evidence type="ECO:0000313" key="3">
    <source>
        <dbReference type="Proteomes" id="UP000298781"/>
    </source>
</evidence>
<keyword evidence="1" id="KW-0812">Transmembrane</keyword>
<dbReference type="AlphaFoldDB" id="A0A4D7AVY9"/>
<feature type="transmembrane region" description="Helical" evidence="1">
    <location>
        <begin position="69"/>
        <end position="89"/>
    </location>
</feature>
<evidence type="ECO:0000313" key="2">
    <source>
        <dbReference type="EMBL" id="QCI65844.1"/>
    </source>
</evidence>
<feature type="transmembrane region" description="Helical" evidence="1">
    <location>
        <begin position="43"/>
        <end position="63"/>
    </location>
</feature>